<comment type="caution">
    <text evidence="1">The sequence shown here is derived from an EMBL/GenBank/DDBJ whole genome shotgun (WGS) entry which is preliminary data.</text>
</comment>
<evidence type="ECO:0000313" key="2">
    <source>
        <dbReference type="Proteomes" id="UP001408356"/>
    </source>
</evidence>
<dbReference type="Proteomes" id="UP001408356">
    <property type="component" value="Unassembled WGS sequence"/>
</dbReference>
<keyword evidence="2" id="KW-1185">Reference proteome</keyword>
<protein>
    <submittedName>
        <fullName evidence="1">Uncharacterized protein</fullName>
    </submittedName>
</protein>
<evidence type="ECO:0000313" key="1">
    <source>
        <dbReference type="EMBL" id="KAK9419486.1"/>
    </source>
</evidence>
<gene>
    <name evidence="1" type="ORF">SUNI508_14106</name>
</gene>
<proteinExistence type="predicted"/>
<sequence>MNLLGWVFVLLQQIISSMITSWATYH</sequence>
<dbReference type="EMBL" id="JARVKF010000311">
    <property type="protein sequence ID" value="KAK9419486.1"/>
    <property type="molecule type" value="Genomic_DNA"/>
</dbReference>
<reference evidence="1 2" key="1">
    <citation type="journal article" date="2024" name="J. Plant Pathol.">
        <title>Sequence and assembly of the genome of Seiridium unicorne, isolate CBS 538.82, causal agent of cypress canker disease.</title>
        <authorList>
            <person name="Scali E."/>
            <person name="Rocca G.D."/>
            <person name="Danti R."/>
            <person name="Garbelotto M."/>
            <person name="Barberini S."/>
            <person name="Baroncelli R."/>
            <person name="Emiliani G."/>
        </authorList>
    </citation>
    <scope>NUCLEOTIDE SEQUENCE [LARGE SCALE GENOMIC DNA]</scope>
    <source>
        <strain evidence="1 2">BM-138-508</strain>
    </source>
</reference>
<organism evidence="1 2">
    <name type="scientific">Seiridium unicorne</name>
    <dbReference type="NCBI Taxonomy" id="138068"/>
    <lineage>
        <taxon>Eukaryota</taxon>
        <taxon>Fungi</taxon>
        <taxon>Dikarya</taxon>
        <taxon>Ascomycota</taxon>
        <taxon>Pezizomycotina</taxon>
        <taxon>Sordariomycetes</taxon>
        <taxon>Xylariomycetidae</taxon>
        <taxon>Amphisphaeriales</taxon>
        <taxon>Sporocadaceae</taxon>
        <taxon>Seiridium</taxon>
    </lineage>
</organism>
<name>A0ABR2UYW2_9PEZI</name>
<feature type="non-terminal residue" evidence="1">
    <location>
        <position position="26"/>
    </location>
</feature>
<accession>A0ABR2UYW2</accession>